<dbReference type="EMBL" id="VFFF01000001">
    <property type="protein sequence ID" value="TNY31918.1"/>
    <property type="molecule type" value="Genomic_DNA"/>
</dbReference>
<gene>
    <name evidence="1" type="ORF">FHY64_01030</name>
</gene>
<organism evidence="1 2">
    <name type="scientific">Pelagovum pacificum</name>
    <dbReference type="NCBI Taxonomy" id="2588711"/>
    <lineage>
        <taxon>Bacteria</taxon>
        <taxon>Pseudomonadati</taxon>
        <taxon>Pseudomonadota</taxon>
        <taxon>Alphaproteobacteria</taxon>
        <taxon>Rhodobacterales</taxon>
        <taxon>Paracoccaceae</taxon>
        <taxon>Pelagovum</taxon>
    </lineage>
</organism>
<comment type="caution">
    <text evidence="1">The sequence shown here is derived from an EMBL/GenBank/DDBJ whole genome shotgun (WGS) entry which is preliminary data.</text>
</comment>
<protein>
    <submittedName>
        <fullName evidence="1">DUF1289 domain-containing protein</fullName>
    </submittedName>
</protein>
<proteinExistence type="predicted"/>
<dbReference type="Pfam" id="PF06945">
    <property type="entry name" value="DUF1289"/>
    <property type="match status" value="1"/>
</dbReference>
<dbReference type="PANTHER" id="PTHR35175">
    <property type="entry name" value="DUF1289 DOMAIN-CONTAINING PROTEIN"/>
    <property type="match status" value="1"/>
</dbReference>
<dbReference type="Proteomes" id="UP000314011">
    <property type="component" value="Unassembled WGS sequence"/>
</dbReference>
<dbReference type="PANTHER" id="PTHR35175:SF2">
    <property type="entry name" value="DUF1289 DOMAIN-CONTAINING PROTEIN"/>
    <property type="match status" value="1"/>
</dbReference>
<name>A0A5C5GB99_9RHOB</name>
<dbReference type="InterPro" id="IPR010710">
    <property type="entry name" value="DUF1289"/>
</dbReference>
<sequence>MTDDTADIWARDEPESPCVKICLVHPDSGLCTGCYRTQDEIAAWGAMTSAERRAIMLQLAARKPLVARRRGGRAGRLAPKDER</sequence>
<evidence type="ECO:0000313" key="2">
    <source>
        <dbReference type="Proteomes" id="UP000314011"/>
    </source>
</evidence>
<dbReference type="AlphaFoldDB" id="A0A5C5GB99"/>
<evidence type="ECO:0000313" key="1">
    <source>
        <dbReference type="EMBL" id="TNY31918.1"/>
    </source>
</evidence>
<accession>A0A5C5GB99</accession>
<dbReference type="OrthoDB" id="9811423at2"/>
<dbReference type="RefSeq" id="WP_140192599.1">
    <property type="nucleotide sequence ID" value="NZ_CP065915.1"/>
</dbReference>
<keyword evidence="2" id="KW-1185">Reference proteome</keyword>
<reference evidence="1 2" key="1">
    <citation type="submission" date="2019-06" db="EMBL/GenBank/DDBJ databases">
        <title>Genome of new Rhodobacteraceae sp. SM1903.</title>
        <authorList>
            <person name="Ren X."/>
        </authorList>
    </citation>
    <scope>NUCLEOTIDE SEQUENCE [LARGE SCALE GENOMIC DNA]</scope>
    <source>
        <strain evidence="1 2">SM1903</strain>
    </source>
</reference>